<evidence type="ECO:0000313" key="6">
    <source>
        <dbReference type="EMBL" id="VAW53364.1"/>
    </source>
</evidence>
<keyword evidence="2" id="KW-0677">Repeat</keyword>
<keyword evidence="4" id="KW-0406">Ion transport</keyword>
<dbReference type="GO" id="GO:0030001">
    <property type="term" value="P:metal ion transport"/>
    <property type="evidence" value="ECO:0007669"/>
    <property type="project" value="TreeGrafter"/>
</dbReference>
<reference evidence="6" key="1">
    <citation type="submission" date="2018-06" db="EMBL/GenBank/DDBJ databases">
        <authorList>
            <person name="Zhirakovskaya E."/>
        </authorList>
    </citation>
    <scope>NUCLEOTIDE SEQUENCE</scope>
</reference>
<organism evidence="6">
    <name type="scientific">hydrothermal vent metagenome</name>
    <dbReference type="NCBI Taxonomy" id="652676"/>
    <lineage>
        <taxon>unclassified sequences</taxon>
        <taxon>metagenomes</taxon>
        <taxon>ecological metagenomes</taxon>
    </lineage>
</organism>
<dbReference type="EMBL" id="UOFE01000034">
    <property type="protein sequence ID" value="VAW53364.1"/>
    <property type="molecule type" value="Genomic_DNA"/>
</dbReference>
<keyword evidence="1" id="KW-0732">Signal</keyword>
<keyword evidence="4" id="KW-0813">Transport</keyword>
<dbReference type="GO" id="GO:0007154">
    <property type="term" value="P:cell communication"/>
    <property type="evidence" value="ECO:0007669"/>
    <property type="project" value="InterPro"/>
</dbReference>
<dbReference type="InterPro" id="IPR051171">
    <property type="entry name" value="CaCA"/>
</dbReference>
<dbReference type="PANTHER" id="PTHR11878:SF65">
    <property type="entry name" value="NA_CA-EXCHANGE PROTEIN, ISOFORM G"/>
    <property type="match status" value="1"/>
</dbReference>
<proteinExistence type="predicted"/>
<dbReference type="SUPFAM" id="SSF141072">
    <property type="entry name" value="CalX-like"/>
    <property type="match status" value="1"/>
</dbReference>
<dbReference type="PANTHER" id="PTHR11878">
    <property type="entry name" value="SODIUM/CALCIUM EXCHANGER"/>
    <property type="match status" value="1"/>
</dbReference>
<dbReference type="Gene3D" id="2.60.40.2030">
    <property type="match status" value="1"/>
</dbReference>
<protein>
    <recommendedName>
        <fullName evidence="5">Calx-beta domain-containing protein</fullName>
    </recommendedName>
</protein>
<evidence type="ECO:0000256" key="3">
    <source>
        <dbReference type="ARBA" id="ARBA00022837"/>
    </source>
</evidence>
<dbReference type="GO" id="GO:0016020">
    <property type="term" value="C:membrane"/>
    <property type="evidence" value="ECO:0007669"/>
    <property type="project" value="InterPro"/>
</dbReference>
<accession>A0A3B0XBJ0</accession>
<dbReference type="InterPro" id="IPR003644">
    <property type="entry name" value="Calx_beta"/>
</dbReference>
<gene>
    <name evidence="6" type="ORF">MNBD_GAMMA05-318</name>
</gene>
<feature type="domain" description="Calx-beta" evidence="5">
    <location>
        <begin position="495"/>
        <end position="593"/>
    </location>
</feature>
<evidence type="ECO:0000256" key="1">
    <source>
        <dbReference type="ARBA" id="ARBA00022729"/>
    </source>
</evidence>
<dbReference type="Pfam" id="PF03160">
    <property type="entry name" value="Calx-beta"/>
    <property type="match status" value="1"/>
</dbReference>
<dbReference type="SMART" id="SM00237">
    <property type="entry name" value="Calx_beta"/>
    <property type="match status" value="1"/>
</dbReference>
<name>A0A3B0XBJ0_9ZZZZ</name>
<keyword evidence="3" id="KW-0106">Calcium</keyword>
<evidence type="ECO:0000256" key="4">
    <source>
        <dbReference type="ARBA" id="ARBA00023065"/>
    </source>
</evidence>
<sequence length="674" mass="71839">MSFKLINQPLLNSRNAVERLMLATTLCIGLLCFVLSQPVGATPVGADDFRISSTGPDGDTDYGATSSDVAYNATNNEYLIIWLSNDDVLGINRAETEVFGKIINADTAAVVVDDFRISTMGPDGDGLFSVTNPVVAWNATDNEYAVVWQGEDDVGTLVQDEIEIFAQRIADDGTVLLANDLRVSDMGTDGLTTFNAFSPAIAWNSQSNEYLVVWSGYDVSNGSSILRNIFSQRLAANLSELGTDSLVSVSTGGFVDGFIDAKAPAIAYNATDNEYLVAWQGRGSLPLITELEIFVQRLNGAGVVLEANDIRISDMGPNNDSLYGVVNPAVAWNATDNEYFVVWTGEDNIDGLVNNEFEVFGQRLDANAVELGANDIRLSHMGPDTNTTFVARNPDISWSSVDNQYFLVWHGDDNSGELVAQEFEIYGRRLNADGSFIEADQVRLSSMGDDGIASMDASRAAVAYNSTQNQYLTVWDGRDNTPPLAATGELEIFAQGFASSVFNPAILRFSAAQYSGEENTGSIIINVNRIGDTTNAVSVDYASSDGSANAPVDYTVASGSLSFAIGETSKNFTVTVNTDDAIEGDETVLLALSAPVATSGVVNLDATQSDVVLTIVDSTLADDVLPGDTGDTDNAPSSGGGGGGLSVLWLLLLITLKRLRSFQIQTTVKIGSMN</sequence>
<dbReference type="AlphaFoldDB" id="A0A3B0XBJ0"/>
<evidence type="ECO:0000256" key="2">
    <source>
        <dbReference type="ARBA" id="ARBA00022737"/>
    </source>
</evidence>
<evidence type="ECO:0000259" key="5">
    <source>
        <dbReference type="SMART" id="SM00237"/>
    </source>
</evidence>
<dbReference type="InterPro" id="IPR038081">
    <property type="entry name" value="CalX-like_sf"/>
</dbReference>